<dbReference type="PROSITE" id="PS51257">
    <property type="entry name" value="PROKAR_LIPOPROTEIN"/>
    <property type="match status" value="1"/>
</dbReference>
<accession>A0ABT8E8Q9</accession>
<dbReference type="Pfam" id="PF02630">
    <property type="entry name" value="SCO1-SenC"/>
    <property type="match status" value="1"/>
</dbReference>
<dbReference type="PROSITE" id="PS51352">
    <property type="entry name" value="THIOREDOXIN_2"/>
    <property type="match status" value="1"/>
</dbReference>
<evidence type="ECO:0000259" key="4">
    <source>
        <dbReference type="PROSITE" id="PS51352"/>
    </source>
</evidence>
<dbReference type="PANTHER" id="PTHR12151">
    <property type="entry name" value="ELECTRON TRANSPORT PROTIN SCO1/SENC FAMILY MEMBER"/>
    <property type="match status" value="1"/>
</dbReference>
<protein>
    <submittedName>
        <fullName evidence="5">SCO family protein</fullName>
    </submittedName>
</protein>
<feature type="domain" description="Thioredoxin" evidence="4">
    <location>
        <begin position="41"/>
        <end position="206"/>
    </location>
</feature>
<comment type="similarity">
    <text evidence="1">Belongs to the SCO1/2 family.</text>
</comment>
<keyword evidence="2" id="KW-0186">Copper</keyword>
<dbReference type="Proteomes" id="UP001168694">
    <property type="component" value="Unassembled WGS sequence"/>
</dbReference>
<name>A0ABT8E8Q9_9BACL</name>
<dbReference type="InterPro" id="IPR013766">
    <property type="entry name" value="Thioredoxin_domain"/>
</dbReference>
<dbReference type="PANTHER" id="PTHR12151:SF25">
    <property type="entry name" value="LINALOOL DEHYDRATASE_ISOMERASE DOMAIN-CONTAINING PROTEIN"/>
    <property type="match status" value="1"/>
</dbReference>
<dbReference type="CDD" id="cd02968">
    <property type="entry name" value="SCO"/>
    <property type="match status" value="1"/>
</dbReference>
<feature type="signal peptide" evidence="3">
    <location>
        <begin position="1"/>
        <end position="21"/>
    </location>
</feature>
<dbReference type="EMBL" id="JAUHLN010000002">
    <property type="protein sequence ID" value="MDN4074303.1"/>
    <property type="molecule type" value="Genomic_DNA"/>
</dbReference>
<evidence type="ECO:0000256" key="2">
    <source>
        <dbReference type="ARBA" id="ARBA00023008"/>
    </source>
</evidence>
<evidence type="ECO:0000256" key="3">
    <source>
        <dbReference type="SAM" id="SignalP"/>
    </source>
</evidence>
<dbReference type="SUPFAM" id="SSF52833">
    <property type="entry name" value="Thioredoxin-like"/>
    <property type="match status" value="1"/>
</dbReference>
<feature type="chain" id="PRO_5045133702" evidence="3">
    <location>
        <begin position="22"/>
        <end position="207"/>
    </location>
</feature>
<evidence type="ECO:0000313" key="5">
    <source>
        <dbReference type="EMBL" id="MDN4074303.1"/>
    </source>
</evidence>
<keyword evidence="6" id="KW-1185">Reference proteome</keyword>
<keyword evidence="3" id="KW-0732">Signal</keyword>
<comment type="caution">
    <text evidence="5">The sequence shown here is derived from an EMBL/GenBank/DDBJ whole genome shotgun (WGS) entry which is preliminary data.</text>
</comment>
<reference evidence="5" key="1">
    <citation type="submission" date="2023-06" db="EMBL/GenBank/DDBJ databases">
        <title>Draft Genome Sequences of Representative Paenibacillus Polymyxa, Bacillus cereus, Fictibacillus sp., and Brevibacillus agri Strains Isolated from Amazonian Dark Earth.</title>
        <authorList>
            <person name="Pellegrinetti T.A."/>
            <person name="Cunha I.C.M."/>
            <person name="Chaves M.G."/>
            <person name="Freitas A.S."/>
            <person name="Silva A.V.R."/>
            <person name="Tsai S.M."/>
            <person name="Mendes L.W."/>
        </authorList>
    </citation>
    <scope>NUCLEOTIDE SEQUENCE</scope>
    <source>
        <strain evidence="5">CENA-BCM004</strain>
    </source>
</reference>
<dbReference type="InterPro" id="IPR036249">
    <property type="entry name" value="Thioredoxin-like_sf"/>
</dbReference>
<evidence type="ECO:0000256" key="1">
    <source>
        <dbReference type="ARBA" id="ARBA00010996"/>
    </source>
</evidence>
<sequence>MKKYGIMIFALLCVFAAGCSAEKKENHKDHMQASGASQKNDELNWKVDSFAYTNQNKQPYGNEDLRGKVWLANFIFTNCETVCPPMTAHMSKLQDMAKKEHLPVQFVSFSVDPERDTPAALIKFAKMYHADFSNWTFLTGYKKENIEQLAKNSFKMAVSSDPSSNQFIHGASLFLVNKKGVIVKRYGGVQDTPFQQIIKDMKKQNSL</sequence>
<organism evidence="5 6">
    <name type="scientific">Fictibacillus terranigra</name>
    <dbReference type="NCBI Taxonomy" id="3058424"/>
    <lineage>
        <taxon>Bacteria</taxon>
        <taxon>Bacillati</taxon>
        <taxon>Bacillota</taxon>
        <taxon>Bacilli</taxon>
        <taxon>Bacillales</taxon>
        <taxon>Fictibacillaceae</taxon>
        <taxon>Fictibacillus</taxon>
    </lineage>
</organism>
<evidence type="ECO:0000313" key="6">
    <source>
        <dbReference type="Proteomes" id="UP001168694"/>
    </source>
</evidence>
<proteinExistence type="inferred from homology"/>
<dbReference type="RefSeq" id="WP_290400369.1">
    <property type="nucleotide sequence ID" value="NZ_JAUHLN010000002.1"/>
</dbReference>
<dbReference type="InterPro" id="IPR003782">
    <property type="entry name" value="SCO1/SenC"/>
</dbReference>
<dbReference type="Gene3D" id="3.40.30.10">
    <property type="entry name" value="Glutaredoxin"/>
    <property type="match status" value="1"/>
</dbReference>
<gene>
    <name evidence="5" type="ORF">QYF49_15025</name>
</gene>